<dbReference type="EC" id="3.4.22.-" evidence="11"/>
<evidence type="ECO:0000259" key="12">
    <source>
        <dbReference type="Pfam" id="PF03416"/>
    </source>
</evidence>
<dbReference type="GO" id="GO:0000423">
    <property type="term" value="P:mitophagy"/>
    <property type="evidence" value="ECO:0007669"/>
    <property type="project" value="TreeGrafter"/>
</dbReference>
<sequence length="169" mass="19594">MNIQEAFVLGHHYCQKPKNEKSRKITDLFIDVNRTYVWASYRKGFPSFEGRQLQSDRGWGCVVRSMQMMLAEALKRHFRLVEEQSEKQDSSALFRYNIIKNIFDNEQSPFSLHNICKQASITGNKIGVWFSPSEAGIAIENLTHKSCSSELPNIIVIKDMTLNKMYQIQ</sequence>
<dbReference type="Proteomes" id="UP000324800">
    <property type="component" value="Unassembled WGS sequence"/>
</dbReference>
<dbReference type="GO" id="GO:0016485">
    <property type="term" value="P:protein processing"/>
    <property type="evidence" value="ECO:0007669"/>
    <property type="project" value="TreeGrafter"/>
</dbReference>
<protein>
    <recommendedName>
        <fullName evidence="11">Cysteine protease</fullName>
        <ecNumber evidence="11">3.4.22.-</ecNumber>
    </recommendedName>
</protein>
<comment type="subcellular location">
    <subcellularLocation>
        <location evidence="1 11">Cytoplasm</location>
    </subcellularLocation>
</comment>
<dbReference type="Pfam" id="PF03416">
    <property type="entry name" value="Peptidase_C54"/>
    <property type="match status" value="1"/>
</dbReference>
<keyword evidence="8 11" id="KW-0653">Protein transport</keyword>
<dbReference type="InterPro" id="IPR005078">
    <property type="entry name" value="Peptidase_C54"/>
</dbReference>
<reference evidence="13 14" key="1">
    <citation type="submission" date="2019-03" db="EMBL/GenBank/DDBJ databases">
        <title>Single cell metagenomics reveals metabolic interactions within the superorganism composed of flagellate Streblomastix strix and complex community of Bacteroidetes bacteria on its surface.</title>
        <authorList>
            <person name="Treitli S.C."/>
            <person name="Kolisko M."/>
            <person name="Husnik F."/>
            <person name="Keeling P."/>
            <person name="Hampl V."/>
        </authorList>
    </citation>
    <scope>NUCLEOTIDE SEQUENCE [LARGE SCALE GENOMIC DNA]</scope>
    <source>
        <strain evidence="13">ST1C</strain>
    </source>
</reference>
<accession>A0A5J4VKK4</accession>
<organism evidence="13 14">
    <name type="scientific">Streblomastix strix</name>
    <dbReference type="NCBI Taxonomy" id="222440"/>
    <lineage>
        <taxon>Eukaryota</taxon>
        <taxon>Metamonada</taxon>
        <taxon>Preaxostyla</taxon>
        <taxon>Oxymonadida</taxon>
        <taxon>Streblomastigidae</taxon>
        <taxon>Streblomastix</taxon>
    </lineage>
</organism>
<evidence type="ECO:0000256" key="3">
    <source>
        <dbReference type="ARBA" id="ARBA00022448"/>
    </source>
</evidence>
<evidence type="ECO:0000256" key="7">
    <source>
        <dbReference type="ARBA" id="ARBA00022807"/>
    </source>
</evidence>
<dbReference type="SUPFAM" id="SSF54001">
    <property type="entry name" value="Cysteine proteinases"/>
    <property type="match status" value="1"/>
</dbReference>
<comment type="caution">
    <text evidence="13">The sequence shown here is derived from an EMBL/GenBank/DDBJ whole genome shotgun (WGS) entry which is preliminary data.</text>
</comment>
<dbReference type="GO" id="GO:0000045">
    <property type="term" value="P:autophagosome assembly"/>
    <property type="evidence" value="ECO:0007669"/>
    <property type="project" value="TreeGrafter"/>
</dbReference>
<dbReference type="GO" id="GO:0015031">
    <property type="term" value="P:protein transport"/>
    <property type="evidence" value="ECO:0007669"/>
    <property type="project" value="UniProtKB-KW"/>
</dbReference>
<dbReference type="GO" id="GO:0035973">
    <property type="term" value="P:aggrephagy"/>
    <property type="evidence" value="ECO:0007669"/>
    <property type="project" value="TreeGrafter"/>
</dbReference>
<dbReference type="InterPro" id="IPR038765">
    <property type="entry name" value="Papain-like_cys_pep_sf"/>
</dbReference>
<keyword evidence="6 11" id="KW-0378">Hydrolase</keyword>
<dbReference type="GO" id="GO:0019786">
    <property type="term" value="F:protein-phosphatidylethanolamide deconjugating activity"/>
    <property type="evidence" value="ECO:0007669"/>
    <property type="project" value="InterPro"/>
</dbReference>
<dbReference type="InterPro" id="IPR046792">
    <property type="entry name" value="Peptidase_C54_cat"/>
</dbReference>
<gene>
    <name evidence="13" type="ORF">EZS28_021463</name>
</gene>
<evidence type="ECO:0000256" key="11">
    <source>
        <dbReference type="RuleBase" id="RU363115"/>
    </source>
</evidence>
<evidence type="ECO:0000256" key="1">
    <source>
        <dbReference type="ARBA" id="ARBA00004496"/>
    </source>
</evidence>
<comment type="catalytic activity">
    <reaction evidence="10">
        <text>[protein]-C-terminal L-amino acid-glycyl-phosphatidylethanolamide + H2O = [protein]-C-terminal L-amino acid-glycine + a 1,2-diacyl-sn-glycero-3-phosphoethanolamine</text>
        <dbReference type="Rhea" id="RHEA:67548"/>
        <dbReference type="Rhea" id="RHEA-COMP:17323"/>
        <dbReference type="Rhea" id="RHEA-COMP:17324"/>
        <dbReference type="ChEBI" id="CHEBI:15377"/>
        <dbReference type="ChEBI" id="CHEBI:64612"/>
        <dbReference type="ChEBI" id="CHEBI:172940"/>
        <dbReference type="ChEBI" id="CHEBI:172941"/>
    </reaction>
    <physiologicalReaction direction="left-to-right" evidence="10">
        <dbReference type="Rhea" id="RHEA:67549"/>
    </physiologicalReaction>
</comment>
<dbReference type="OrthoDB" id="2960936at2759"/>
<comment type="similarity">
    <text evidence="2 11">Belongs to the peptidase C54 family.</text>
</comment>
<evidence type="ECO:0000256" key="8">
    <source>
        <dbReference type="ARBA" id="ARBA00022927"/>
    </source>
</evidence>
<keyword evidence="9 11" id="KW-0072">Autophagy</keyword>
<dbReference type="GO" id="GO:0004197">
    <property type="term" value="F:cysteine-type endopeptidase activity"/>
    <property type="evidence" value="ECO:0007669"/>
    <property type="project" value="TreeGrafter"/>
</dbReference>
<evidence type="ECO:0000256" key="6">
    <source>
        <dbReference type="ARBA" id="ARBA00022801"/>
    </source>
</evidence>
<evidence type="ECO:0000313" key="14">
    <source>
        <dbReference type="Proteomes" id="UP000324800"/>
    </source>
</evidence>
<comment type="function">
    <text evidence="11">Cysteine protease that plays a key role in autophagy by mediating both proteolytic activation and delipidation of ATG8 family proteins.</text>
</comment>
<dbReference type="GO" id="GO:0005737">
    <property type="term" value="C:cytoplasm"/>
    <property type="evidence" value="ECO:0007669"/>
    <property type="project" value="UniProtKB-SubCell"/>
</dbReference>
<evidence type="ECO:0000256" key="5">
    <source>
        <dbReference type="ARBA" id="ARBA00022670"/>
    </source>
</evidence>
<dbReference type="EMBL" id="SNRW01006468">
    <property type="protein sequence ID" value="KAA6383010.1"/>
    <property type="molecule type" value="Genomic_DNA"/>
</dbReference>
<evidence type="ECO:0000313" key="13">
    <source>
        <dbReference type="EMBL" id="KAA6383010.1"/>
    </source>
</evidence>
<feature type="domain" description="Peptidase C54 catalytic" evidence="12">
    <location>
        <begin position="33"/>
        <end position="159"/>
    </location>
</feature>
<name>A0A5J4VKK4_9EUKA</name>
<dbReference type="PANTHER" id="PTHR22624:SF49">
    <property type="entry name" value="CYSTEINE PROTEASE"/>
    <property type="match status" value="1"/>
</dbReference>
<keyword evidence="5 11" id="KW-0645">Protease</keyword>
<dbReference type="AlphaFoldDB" id="A0A5J4VKK4"/>
<dbReference type="GO" id="GO:0034727">
    <property type="term" value="P:piecemeal microautophagy of the nucleus"/>
    <property type="evidence" value="ECO:0007669"/>
    <property type="project" value="TreeGrafter"/>
</dbReference>
<keyword evidence="4 11" id="KW-0963">Cytoplasm</keyword>
<evidence type="ECO:0000256" key="9">
    <source>
        <dbReference type="ARBA" id="ARBA00023006"/>
    </source>
</evidence>
<keyword evidence="7" id="KW-0788">Thiol protease</keyword>
<evidence type="ECO:0000256" key="4">
    <source>
        <dbReference type="ARBA" id="ARBA00022490"/>
    </source>
</evidence>
<proteinExistence type="inferred from homology"/>
<dbReference type="PANTHER" id="PTHR22624">
    <property type="entry name" value="CYSTEINE PROTEASE ATG4"/>
    <property type="match status" value="1"/>
</dbReference>
<evidence type="ECO:0000256" key="10">
    <source>
        <dbReference type="ARBA" id="ARBA00029362"/>
    </source>
</evidence>
<evidence type="ECO:0000256" key="2">
    <source>
        <dbReference type="ARBA" id="ARBA00010958"/>
    </source>
</evidence>
<keyword evidence="3" id="KW-0813">Transport</keyword>